<gene>
    <name evidence="2" type="ORF">DIS24_g5576</name>
</gene>
<feature type="compositionally biased region" description="Polar residues" evidence="1">
    <location>
        <begin position="1"/>
        <end position="10"/>
    </location>
</feature>
<accession>A0AA39YLS1</accession>
<dbReference type="Proteomes" id="UP001175001">
    <property type="component" value="Unassembled WGS sequence"/>
</dbReference>
<organism evidence="2 3">
    <name type="scientific">Lasiodiplodia hormozganensis</name>
    <dbReference type="NCBI Taxonomy" id="869390"/>
    <lineage>
        <taxon>Eukaryota</taxon>
        <taxon>Fungi</taxon>
        <taxon>Dikarya</taxon>
        <taxon>Ascomycota</taxon>
        <taxon>Pezizomycotina</taxon>
        <taxon>Dothideomycetes</taxon>
        <taxon>Dothideomycetes incertae sedis</taxon>
        <taxon>Botryosphaeriales</taxon>
        <taxon>Botryosphaeriaceae</taxon>
        <taxon>Lasiodiplodia</taxon>
    </lineage>
</organism>
<evidence type="ECO:0000313" key="3">
    <source>
        <dbReference type="Proteomes" id="UP001175001"/>
    </source>
</evidence>
<name>A0AA39YLS1_9PEZI</name>
<keyword evidence="3" id="KW-1185">Reference proteome</keyword>
<dbReference type="EMBL" id="JAUJDW010000024">
    <property type="protein sequence ID" value="KAK0653892.1"/>
    <property type="molecule type" value="Genomic_DNA"/>
</dbReference>
<comment type="caution">
    <text evidence="2">The sequence shown here is derived from an EMBL/GenBank/DDBJ whole genome shotgun (WGS) entry which is preliminary data.</text>
</comment>
<dbReference type="AlphaFoldDB" id="A0AA39YLS1"/>
<evidence type="ECO:0000256" key="1">
    <source>
        <dbReference type="SAM" id="MobiDB-lite"/>
    </source>
</evidence>
<protein>
    <submittedName>
        <fullName evidence="2">Uncharacterized protein</fullName>
    </submittedName>
</protein>
<feature type="compositionally biased region" description="Low complexity" evidence="1">
    <location>
        <begin position="79"/>
        <end position="103"/>
    </location>
</feature>
<sequence length="354" mass="38461">MPSTRAQAESQPHAEGGKPAQPGKHTAAKEEDDNAAPVWCLAELERTGAMHPDSYKHAPAPKGTTSSPLRKRKDSTQDASGGSPPAKAARASSFSSSSTSSPSNPLDQGQTQVLRFLLSPHALPYTAPEVEASQPSGVRTYATGRLTPFEELLAAVVLSRPVAHALGQRAVRTLLNPPYGLTTPSKVRAAAEEGRVLEALREARTQHKEKTAEAIGRLADVAVERWGDGGLEGVREEGGWDCDEERRVLKEGVKGLGETGLDIFCRRVQWLWEEVCPFVDWRTKGALEQLGLPGEAEELRQGMESKWDELGVKDIGLKGEEEKKRRAFVLVLERAVGASLEKKVQDVLREAVKE</sequence>
<feature type="compositionally biased region" description="Basic and acidic residues" evidence="1">
    <location>
        <begin position="43"/>
        <end position="56"/>
    </location>
</feature>
<proteinExistence type="predicted"/>
<reference evidence="2" key="1">
    <citation type="submission" date="2023-06" db="EMBL/GenBank/DDBJ databases">
        <title>Multi-omics analyses reveal the molecular pathogenesis toolkit of Lasiodiplodia hormozganensis, a cross-kingdom pathogen.</title>
        <authorList>
            <person name="Felix C."/>
            <person name="Meneses R."/>
            <person name="Goncalves M.F.M."/>
            <person name="Tilleman L."/>
            <person name="Duarte A.S."/>
            <person name="Jorrin-Novo J.V."/>
            <person name="Van De Peer Y."/>
            <person name="Deforce D."/>
            <person name="Van Nieuwerburgh F."/>
            <person name="Esteves A.C."/>
            <person name="Alves A."/>
        </authorList>
    </citation>
    <scope>NUCLEOTIDE SEQUENCE</scope>
    <source>
        <strain evidence="2">CBS 339.90</strain>
    </source>
</reference>
<evidence type="ECO:0000313" key="2">
    <source>
        <dbReference type="EMBL" id="KAK0653892.1"/>
    </source>
</evidence>
<feature type="region of interest" description="Disordered" evidence="1">
    <location>
        <begin position="1"/>
        <end position="108"/>
    </location>
</feature>